<dbReference type="Pfam" id="PF23317">
    <property type="entry name" value="YVC1_C"/>
    <property type="match status" value="1"/>
</dbReference>
<proteinExistence type="predicted"/>
<dbReference type="OrthoDB" id="310870at2759"/>
<dbReference type="PANTHER" id="PTHR35859">
    <property type="entry name" value="NONSELECTIVE CATION CHANNEL PROTEIN"/>
    <property type="match status" value="1"/>
</dbReference>
<keyword evidence="5" id="KW-1185">Reference proteome</keyword>
<evidence type="ECO:0000256" key="1">
    <source>
        <dbReference type="SAM" id="MobiDB-lite"/>
    </source>
</evidence>
<evidence type="ECO:0000259" key="3">
    <source>
        <dbReference type="Pfam" id="PF23317"/>
    </source>
</evidence>
<dbReference type="Proteomes" id="UP000241818">
    <property type="component" value="Unassembled WGS sequence"/>
</dbReference>
<feature type="transmembrane region" description="Helical" evidence="2">
    <location>
        <begin position="324"/>
        <end position="347"/>
    </location>
</feature>
<feature type="transmembrane region" description="Helical" evidence="2">
    <location>
        <begin position="406"/>
        <end position="424"/>
    </location>
</feature>
<reference evidence="4 5" key="1">
    <citation type="journal article" date="2018" name="New Phytol.">
        <title>Comparative genomics and transcriptomics depict ericoid mycorrhizal fungi as versatile saprotrophs and plant mutualists.</title>
        <authorList>
            <person name="Martino E."/>
            <person name="Morin E."/>
            <person name="Grelet G.A."/>
            <person name="Kuo A."/>
            <person name="Kohler A."/>
            <person name="Daghino S."/>
            <person name="Barry K.W."/>
            <person name="Cichocki N."/>
            <person name="Clum A."/>
            <person name="Dockter R.B."/>
            <person name="Hainaut M."/>
            <person name="Kuo R.C."/>
            <person name="LaButti K."/>
            <person name="Lindahl B.D."/>
            <person name="Lindquist E.A."/>
            <person name="Lipzen A."/>
            <person name="Khouja H.R."/>
            <person name="Magnuson J."/>
            <person name="Murat C."/>
            <person name="Ohm R.A."/>
            <person name="Singer S.W."/>
            <person name="Spatafora J.W."/>
            <person name="Wang M."/>
            <person name="Veneault-Fourrey C."/>
            <person name="Henrissat B."/>
            <person name="Grigoriev I.V."/>
            <person name="Martin F.M."/>
            <person name="Perotto S."/>
        </authorList>
    </citation>
    <scope>NUCLEOTIDE SEQUENCE [LARGE SCALE GENOMIC DNA]</scope>
    <source>
        <strain evidence="4 5">ATCC 22711</strain>
    </source>
</reference>
<dbReference type="RefSeq" id="XP_024718021.1">
    <property type="nucleotide sequence ID" value="XM_024864648.1"/>
</dbReference>
<organism evidence="4 5">
    <name type="scientific">Amorphotheca resinae ATCC 22711</name>
    <dbReference type="NCBI Taxonomy" id="857342"/>
    <lineage>
        <taxon>Eukaryota</taxon>
        <taxon>Fungi</taxon>
        <taxon>Dikarya</taxon>
        <taxon>Ascomycota</taxon>
        <taxon>Pezizomycotina</taxon>
        <taxon>Leotiomycetes</taxon>
        <taxon>Helotiales</taxon>
        <taxon>Amorphothecaceae</taxon>
        <taxon>Amorphotheca</taxon>
    </lineage>
</organism>
<evidence type="ECO:0000256" key="2">
    <source>
        <dbReference type="SAM" id="Phobius"/>
    </source>
</evidence>
<dbReference type="InParanoid" id="A0A2T3ATR2"/>
<keyword evidence="2" id="KW-1133">Transmembrane helix</keyword>
<feature type="domain" description="Calcium channel YVC1-like C-terminal transmembrane" evidence="3">
    <location>
        <begin position="277"/>
        <end position="568"/>
    </location>
</feature>
<feature type="transmembrane region" description="Helical" evidence="2">
    <location>
        <begin position="465"/>
        <end position="484"/>
    </location>
</feature>
<dbReference type="PANTHER" id="PTHR35859:SF5">
    <property type="entry name" value="ION TRANSPORT DOMAIN-CONTAINING PROTEIN"/>
    <property type="match status" value="1"/>
</dbReference>
<dbReference type="EMBL" id="KZ679016">
    <property type="protein sequence ID" value="PSS10842.1"/>
    <property type="molecule type" value="Genomic_DNA"/>
</dbReference>
<accession>A0A2T3ATR2</accession>
<dbReference type="InterPro" id="IPR052971">
    <property type="entry name" value="TRP_calcium_channel"/>
</dbReference>
<feature type="compositionally biased region" description="Polar residues" evidence="1">
    <location>
        <begin position="608"/>
        <end position="619"/>
    </location>
</feature>
<name>A0A2T3ATR2_AMORE</name>
<gene>
    <name evidence="4" type="ORF">M430DRAFT_22182</name>
</gene>
<dbReference type="STRING" id="857342.A0A2T3ATR2"/>
<keyword evidence="2" id="KW-0472">Membrane</keyword>
<dbReference type="InterPro" id="IPR056336">
    <property type="entry name" value="YVC1_C"/>
</dbReference>
<feature type="transmembrane region" description="Helical" evidence="2">
    <location>
        <begin position="271"/>
        <end position="288"/>
    </location>
</feature>
<sequence length="690" mass="77484">MTPPNSPMVEASAVKFPEIGPKDSFVQIVKTLSVYFIDEIDTPSTFDQLRTTSAGNKIRILVEHLVMNVTNPALINALLTLKWHFSILEADDRALNETRASACEIVAWRFLSRISEQDAVNFCLYELPQPTHPESTEAVDAGDNVTEISSLLPQFRARESIRPGTSSTRVDLLRSVSHMGDLFAHEMDGEDDEEDPTSSFTGLNGLEIAAVADCKKFLSQKIVQRVITGIWKGDITFWEKLSANTKKKPQFYNRRYSDAFTRLRVPRYIKAFEVLFFATFLVLYYAVLIERNPYHITPFEVMLYIWLASFAYEELGEFIDAGSIFYAVDIWNGCDLFIILIGAVFLVTRTIGLVKDSDKIIDISFDILSLEALFMVPRICSLLSLHPYFGTLIPCLKAMARDFVKFMVVVAVLYMGFLTTFTLLARDTFTLSEMSWILIKVFFGSSYLGFDIMNDISPQLGPPLMLIFVCMTNILLITSLISILSDSFSKVIAHARDEYLFVYSVYVLEASTSNRLTHFYPPLNLFPLIFIRPLRLFISSEKLRSIRIVVLKITHLPIVAAIFLFETIHAQIKGGGASTFSSTEPSFHLDPTRNIRPPRPRPRPFLSSRANTTKTSQHFPTGDGPSSPKIQTGKEIKHPGMVVVDTNIPLSLEKKVDGLNEKIAELTALIMAQQGLPPSDDSAGEAESPL</sequence>
<protein>
    <recommendedName>
        <fullName evidence="3">Calcium channel YVC1-like C-terminal transmembrane domain-containing protein</fullName>
    </recommendedName>
</protein>
<dbReference type="AlphaFoldDB" id="A0A2T3ATR2"/>
<evidence type="ECO:0000313" key="5">
    <source>
        <dbReference type="Proteomes" id="UP000241818"/>
    </source>
</evidence>
<dbReference type="GeneID" id="36572729"/>
<evidence type="ECO:0000313" key="4">
    <source>
        <dbReference type="EMBL" id="PSS10842.1"/>
    </source>
</evidence>
<feature type="transmembrane region" description="Helical" evidence="2">
    <location>
        <begin position="367"/>
        <end position="385"/>
    </location>
</feature>
<feature type="region of interest" description="Disordered" evidence="1">
    <location>
        <begin position="579"/>
        <end position="636"/>
    </location>
</feature>
<feature type="transmembrane region" description="Helical" evidence="2">
    <location>
        <begin position="545"/>
        <end position="565"/>
    </location>
</feature>
<keyword evidence="2" id="KW-0812">Transmembrane</keyword>